<evidence type="ECO:0000313" key="1">
    <source>
        <dbReference type="EMBL" id="KAK6186628.1"/>
    </source>
</evidence>
<accession>A0AAN8PWU5</accession>
<reference evidence="1 2" key="1">
    <citation type="submission" date="2024-01" db="EMBL/GenBank/DDBJ databases">
        <title>The genome of the rayed Mediterranean limpet Patella caerulea (Linnaeus, 1758).</title>
        <authorList>
            <person name="Anh-Thu Weber A."/>
            <person name="Halstead-Nussloch G."/>
        </authorList>
    </citation>
    <scope>NUCLEOTIDE SEQUENCE [LARGE SCALE GENOMIC DNA]</scope>
    <source>
        <strain evidence="1">AATW-2023a</strain>
        <tissue evidence="1">Whole specimen</tissue>
    </source>
</reference>
<comment type="caution">
    <text evidence="1">The sequence shown here is derived from an EMBL/GenBank/DDBJ whole genome shotgun (WGS) entry which is preliminary data.</text>
</comment>
<dbReference type="Proteomes" id="UP001347796">
    <property type="component" value="Unassembled WGS sequence"/>
</dbReference>
<name>A0AAN8PWU5_PATCE</name>
<keyword evidence="2" id="KW-1185">Reference proteome</keyword>
<gene>
    <name evidence="1" type="ORF">SNE40_005917</name>
</gene>
<evidence type="ECO:0000313" key="2">
    <source>
        <dbReference type="Proteomes" id="UP001347796"/>
    </source>
</evidence>
<protein>
    <submittedName>
        <fullName evidence="1">Uncharacterized protein</fullName>
    </submittedName>
</protein>
<sequence>MKMVPLCYILMSRRREIDNIKVLRKLMGLMPEEPNVKCATMDFEAARWRRCQELGLQKKYRTHKGTSDFIRKLMSLPFLPKSHILEVFQQLKATTSCPGLL</sequence>
<proteinExistence type="predicted"/>
<dbReference type="AlphaFoldDB" id="A0AAN8PWU5"/>
<organism evidence="1 2">
    <name type="scientific">Patella caerulea</name>
    <name type="common">Rayed Mediterranean limpet</name>
    <dbReference type="NCBI Taxonomy" id="87958"/>
    <lineage>
        <taxon>Eukaryota</taxon>
        <taxon>Metazoa</taxon>
        <taxon>Spiralia</taxon>
        <taxon>Lophotrochozoa</taxon>
        <taxon>Mollusca</taxon>
        <taxon>Gastropoda</taxon>
        <taxon>Patellogastropoda</taxon>
        <taxon>Patelloidea</taxon>
        <taxon>Patellidae</taxon>
        <taxon>Patella</taxon>
    </lineage>
</organism>
<dbReference type="EMBL" id="JAZGQO010000005">
    <property type="protein sequence ID" value="KAK6186628.1"/>
    <property type="molecule type" value="Genomic_DNA"/>
</dbReference>